<feature type="domain" description="LRRK2 ANK repeat" evidence="4">
    <location>
        <begin position="728"/>
        <end position="816"/>
    </location>
</feature>
<protein>
    <submittedName>
        <fullName evidence="6">Uncharacterized protein</fullName>
    </submittedName>
</protein>
<organism evidence="6 7">
    <name type="scientific">Penicillium steckii</name>
    <dbReference type="NCBI Taxonomy" id="303698"/>
    <lineage>
        <taxon>Eukaryota</taxon>
        <taxon>Fungi</taxon>
        <taxon>Dikarya</taxon>
        <taxon>Ascomycota</taxon>
        <taxon>Pezizomycotina</taxon>
        <taxon>Eurotiomycetes</taxon>
        <taxon>Eurotiomycetidae</taxon>
        <taxon>Eurotiales</taxon>
        <taxon>Aspergillaceae</taxon>
        <taxon>Penicillium</taxon>
    </lineage>
</organism>
<feature type="domain" description="GPI inositol-deacylase winged helix" evidence="3">
    <location>
        <begin position="371"/>
        <end position="443"/>
    </location>
</feature>
<dbReference type="SUPFAM" id="SSF48403">
    <property type="entry name" value="Ankyrin repeat"/>
    <property type="match status" value="1"/>
</dbReference>
<dbReference type="AlphaFoldDB" id="A0A1V6TPL9"/>
<accession>A0A1V6TPL9</accession>
<evidence type="ECO:0000256" key="1">
    <source>
        <dbReference type="ARBA" id="ARBA00022737"/>
    </source>
</evidence>
<keyword evidence="2" id="KW-0040">ANK repeat</keyword>
<reference evidence="7" key="1">
    <citation type="journal article" date="2017" name="Nat. Microbiol.">
        <title>Global analysis of biosynthetic gene clusters reveals vast potential of secondary metabolite production in Penicillium species.</title>
        <authorList>
            <person name="Nielsen J.C."/>
            <person name="Grijseels S."/>
            <person name="Prigent S."/>
            <person name="Ji B."/>
            <person name="Dainat J."/>
            <person name="Nielsen K.F."/>
            <person name="Frisvad J.C."/>
            <person name="Workman M."/>
            <person name="Nielsen J."/>
        </authorList>
    </citation>
    <scope>NUCLEOTIDE SEQUENCE [LARGE SCALE GENOMIC DNA]</scope>
    <source>
        <strain evidence="7">IBT 24891</strain>
    </source>
</reference>
<dbReference type="PANTHER" id="PTHR10039:SF14">
    <property type="entry name" value="NACHT DOMAIN-CONTAINING PROTEIN"/>
    <property type="match status" value="1"/>
</dbReference>
<dbReference type="PROSITE" id="PS50088">
    <property type="entry name" value="ANK_REPEAT"/>
    <property type="match status" value="1"/>
</dbReference>
<keyword evidence="7" id="KW-1185">Reference proteome</keyword>
<dbReference type="SUPFAM" id="SSF52540">
    <property type="entry name" value="P-loop containing nucleoside triphosphate hydrolases"/>
    <property type="match status" value="1"/>
</dbReference>
<dbReference type="Pfam" id="PF23745">
    <property type="entry name" value="ANK_LRRK2"/>
    <property type="match status" value="1"/>
</dbReference>
<evidence type="ECO:0000259" key="5">
    <source>
        <dbReference type="Pfam" id="PF24883"/>
    </source>
</evidence>
<evidence type="ECO:0000313" key="7">
    <source>
        <dbReference type="Proteomes" id="UP000191285"/>
    </source>
</evidence>
<dbReference type="Proteomes" id="UP000191285">
    <property type="component" value="Unassembled WGS sequence"/>
</dbReference>
<dbReference type="InterPro" id="IPR054471">
    <property type="entry name" value="GPIID_WHD"/>
</dbReference>
<gene>
    <name evidence="6" type="ORF">PENSTE_c003G00398</name>
</gene>
<dbReference type="InterPro" id="IPR056884">
    <property type="entry name" value="NPHP3-like_N"/>
</dbReference>
<dbReference type="Pfam" id="PF22939">
    <property type="entry name" value="WHD_GPIID"/>
    <property type="match status" value="1"/>
</dbReference>
<evidence type="ECO:0000256" key="2">
    <source>
        <dbReference type="PROSITE-ProRule" id="PRU00023"/>
    </source>
</evidence>
<evidence type="ECO:0000259" key="3">
    <source>
        <dbReference type="Pfam" id="PF22939"/>
    </source>
</evidence>
<feature type="repeat" description="ANK" evidence="2">
    <location>
        <begin position="731"/>
        <end position="763"/>
    </location>
</feature>
<dbReference type="OrthoDB" id="20872at2759"/>
<evidence type="ECO:0000313" key="6">
    <source>
        <dbReference type="EMBL" id="OQE28318.1"/>
    </source>
</evidence>
<name>A0A1V6TPL9_9EURO</name>
<dbReference type="Gene3D" id="1.25.40.20">
    <property type="entry name" value="Ankyrin repeat-containing domain"/>
    <property type="match status" value="2"/>
</dbReference>
<proteinExistence type="predicted"/>
<dbReference type="SMART" id="SM00248">
    <property type="entry name" value="ANK"/>
    <property type="match status" value="6"/>
</dbReference>
<dbReference type="STRING" id="303698.A0A1V6TPL9"/>
<dbReference type="Pfam" id="PF24883">
    <property type="entry name" value="NPHP3_N"/>
    <property type="match status" value="1"/>
</dbReference>
<keyword evidence="1" id="KW-0677">Repeat</keyword>
<dbReference type="InterPro" id="IPR056593">
    <property type="entry name" value="ANK_LRRK2"/>
</dbReference>
<dbReference type="InterPro" id="IPR036770">
    <property type="entry name" value="Ankyrin_rpt-contain_sf"/>
</dbReference>
<comment type="caution">
    <text evidence="6">The sequence shown here is derived from an EMBL/GenBank/DDBJ whole genome shotgun (WGS) entry which is preliminary data.</text>
</comment>
<dbReference type="InterPro" id="IPR027417">
    <property type="entry name" value="P-loop_NTPase"/>
</dbReference>
<evidence type="ECO:0000259" key="4">
    <source>
        <dbReference type="Pfam" id="PF23745"/>
    </source>
</evidence>
<feature type="domain" description="Nephrocystin 3-like N-terminal" evidence="5">
    <location>
        <begin position="90"/>
        <end position="259"/>
    </location>
</feature>
<dbReference type="InterPro" id="IPR002110">
    <property type="entry name" value="Ankyrin_rpt"/>
</dbReference>
<dbReference type="EMBL" id="MLKD01000003">
    <property type="protein sequence ID" value="OQE28318.1"/>
    <property type="molecule type" value="Genomic_DNA"/>
</dbReference>
<dbReference type="Gene3D" id="3.40.50.300">
    <property type="entry name" value="P-loop containing nucleotide triphosphate hydrolases"/>
    <property type="match status" value="1"/>
</dbReference>
<dbReference type="PANTHER" id="PTHR10039">
    <property type="entry name" value="AMELOGENIN"/>
    <property type="match status" value="1"/>
</dbReference>
<dbReference type="Pfam" id="PF12796">
    <property type="entry name" value="Ank_2"/>
    <property type="match status" value="1"/>
</dbReference>
<sequence>MLQAEQCMADLAPVSYTNGITNLSKLKMATTWFGDCNQGLQIGANSGTVNFHPSPPADKPVDTCRRRLLLTDPGVDRDTVKSVKGERATGTCEWIRENETYISWLKGDLPCIWISGGPGQGKTMLSLFLIEELEEGAQESDDLVLSYICNHQDEKRNSAVAIMRSFIYQILTKRPNLFDHVRSSFESQEKTALVLGSFQTLWKIFTVLLGFYAYPVSCVLDGLDECDDESVRQLTRNLTDYFSSETTKSSNFNLVIVSRFLAGLNTFVQVRLDPDNNAHTNSDIQKFVSRKLEGLEIAVPGFRKIKRKVGETLLERAEGTFLWVGFVTDQLSQKTTCTQISDALDTMSKGLPAIYSRILSKTEKNRRPILSKMLRWVTIATRPLSVKELAAALAIDHTEHLSCEQIVLDYISMCGNMLQVNMDEVRFVHQSVMDYLLKGNWKNELVPEDFHINEQSAHSGIAAVCVDLVGGSILKDKPLKDYEIQQYSKIHPLFEYAIKNWFKHAKAGSGKLKSDLVLDRPFFKRLSKTRDNWLLTCLDLPCKLDGIVFICSDSPLHLASCLGIDSWVEKELRNGLRKVMRLYKPISRTCQWTGTPIMCAVRNEHQATVKLLVENGVVTNGHIAPLSRAVGMRNQAIVTFLLERCSYAENDLIEVLELAALNIDPTITKMLLDYDARISLAGNITRINKSSNQSLIFHSRISRKLKVAMDCGHSVVIRKLLEDIQDVNFELRETFLMRAAKAGDIASIEYLLARGANVNQKTRSWETALSAVCSSATNMPVIRILLENGADVKKDPMALQRATKCTDRRIIRILLEHGADPYATGPNGENALDMAIQGGRKDVERIFREFSTSRLHGGRTM</sequence>